<feature type="compositionally biased region" description="Basic and acidic residues" evidence="1">
    <location>
        <begin position="46"/>
        <end position="64"/>
    </location>
</feature>
<gene>
    <name evidence="2" type="ORF">NMN56_039505</name>
</gene>
<name>A0ABT7A9B1_9ACTN</name>
<comment type="caution">
    <text evidence="2">The sequence shown here is derived from an EMBL/GenBank/DDBJ whole genome shotgun (WGS) entry which is preliminary data.</text>
</comment>
<evidence type="ECO:0000313" key="3">
    <source>
        <dbReference type="Proteomes" id="UP001214441"/>
    </source>
</evidence>
<protein>
    <submittedName>
        <fullName evidence="2">Uncharacterized protein</fullName>
    </submittedName>
</protein>
<reference evidence="2 3" key="1">
    <citation type="submission" date="2023-05" db="EMBL/GenBank/DDBJ databases">
        <title>Streptantibioticus silvisoli sp. nov., acidotolerant actinomycetes 1 from pine litter.</title>
        <authorList>
            <person name="Swiecimska M."/>
            <person name="Golinska P."/>
            <person name="Sangal V."/>
            <person name="Wachnowicz B."/>
            <person name="Goodfellow M."/>
        </authorList>
    </citation>
    <scope>NUCLEOTIDE SEQUENCE [LARGE SCALE GENOMIC DNA]</scope>
    <source>
        <strain evidence="2 3">DSM 42109</strain>
    </source>
</reference>
<organism evidence="2 3">
    <name type="scientific">Streptomyces iconiensis</name>
    <dbReference type="NCBI Taxonomy" id="1384038"/>
    <lineage>
        <taxon>Bacteria</taxon>
        <taxon>Bacillati</taxon>
        <taxon>Actinomycetota</taxon>
        <taxon>Actinomycetes</taxon>
        <taxon>Kitasatosporales</taxon>
        <taxon>Streptomycetaceae</taxon>
        <taxon>Streptomyces</taxon>
    </lineage>
</organism>
<dbReference type="EMBL" id="JANCPR020000069">
    <property type="protein sequence ID" value="MDJ1137944.1"/>
    <property type="molecule type" value="Genomic_DNA"/>
</dbReference>
<evidence type="ECO:0000313" key="2">
    <source>
        <dbReference type="EMBL" id="MDJ1137944.1"/>
    </source>
</evidence>
<feature type="region of interest" description="Disordered" evidence="1">
    <location>
        <begin position="46"/>
        <end position="79"/>
    </location>
</feature>
<proteinExistence type="predicted"/>
<evidence type="ECO:0000256" key="1">
    <source>
        <dbReference type="SAM" id="MobiDB-lite"/>
    </source>
</evidence>
<keyword evidence="3" id="KW-1185">Reference proteome</keyword>
<dbReference type="Proteomes" id="UP001214441">
    <property type="component" value="Unassembled WGS sequence"/>
</dbReference>
<feature type="compositionally biased region" description="Basic residues" evidence="1">
    <location>
        <begin position="65"/>
        <end position="79"/>
    </location>
</feature>
<sequence>MPEASDHTYATRFRIPKIIWEAYGRVVPNRNADLLDHVRTVIAEHGTDQDRADLEAGERELTERRSRKGGRPRRSPTKE</sequence>
<dbReference type="RefSeq" id="WP_274039035.1">
    <property type="nucleotide sequence ID" value="NZ_JANCPR020000069.1"/>
</dbReference>
<accession>A0ABT7A9B1</accession>